<gene>
    <name evidence="5" type="ORF">HHL22_20185</name>
</gene>
<reference evidence="5 6" key="1">
    <citation type="submission" date="2020-04" db="EMBL/GenBank/DDBJ databases">
        <title>Hymenobacter polaris sp. nov., isolated from Arctic soil.</title>
        <authorList>
            <person name="Dahal R.H."/>
        </authorList>
    </citation>
    <scope>NUCLEOTIDE SEQUENCE [LARGE SCALE GENOMIC DNA]</scope>
    <source>
        <strain evidence="5 6">RP-2-7</strain>
    </source>
</reference>
<dbReference type="EMBL" id="JABBGH010000003">
    <property type="protein sequence ID" value="NML67527.1"/>
    <property type="molecule type" value="Genomic_DNA"/>
</dbReference>
<dbReference type="SUPFAM" id="SSF51445">
    <property type="entry name" value="(Trans)glycosidases"/>
    <property type="match status" value="1"/>
</dbReference>
<sequence length="682" mass="74187">MPNFIGGAASRLVAQRVRTYLLFLLAGLSWHSTLGQSFLQASGPKMVNASNQEVILRGVNLGGWQVQEGYMMKPGFSGTQGSIKKGLYNQGQNDGQVESFYQQWRDNFFTKADIDYLKDKGFNCVRLPLHYELFLTASQRGVRTGVSKGSTSYGDYLNALRGWYGNNQLFTDPSTLEGFRLIDEVLSWCGGNGMYVVLDLHAAPGAQGSDTNISDALVSGGNDFWNNQINQDVANRLWQALSTRYKGDPRVAMYDVLNEPNNIPNTSSQNGNQRLHDVLQRFINTIRGNGDNHLILLEGNGFGNDYNYMEKRTFSNTANLVYNSHRYSGSGYEIDNNPNSVDGNQPNSLRLIGNLTRFRSDNNVPIWVGETGENSAQWMSDAAKGLNQVGIGYCHWTYKRFENNSNAALFHINSPYVVDGAGNIPAALQNIKFANCVVNTSTLNAVAPNPGGAVRNTRAPIGQVITLKAVINGKYVSGENGAQAMTCTRATAGTWEQFAVVDAGNGKVYLRSQNQYVSSENGTQAMNANRTSPGWWEAFDWIVNADGTISLGGYNGRYVSSENGQQAITCNRMTISGWEAFSYTVVGTARTANVLATSSASADPAGAYYPNPVLDHLTYAVPAGLGAHTLTLSDATGRTVLSRAYGRTGPENTLDASGLASGLYLVRLAGEGFAQSFKFTKE</sequence>
<name>A0A7Y0FP05_9BACT</name>
<evidence type="ECO:0000259" key="3">
    <source>
        <dbReference type="Pfam" id="PF00150"/>
    </source>
</evidence>
<dbReference type="Gene3D" id="2.80.10.50">
    <property type="match status" value="1"/>
</dbReference>
<dbReference type="InterPro" id="IPR001547">
    <property type="entry name" value="Glyco_hydro_5"/>
</dbReference>
<dbReference type="NCBIfam" id="TIGR04183">
    <property type="entry name" value="Por_Secre_tail"/>
    <property type="match status" value="1"/>
</dbReference>
<dbReference type="Gene3D" id="3.20.20.80">
    <property type="entry name" value="Glycosidases"/>
    <property type="match status" value="1"/>
</dbReference>
<dbReference type="SUPFAM" id="SSF50405">
    <property type="entry name" value="Actin-crosslinking proteins"/>
    <property type="match status" value="1"/>
</dbReference>
<dbReference type="PANTHER" id="PTHR31297">
    <property type="entry name" value="GLUCAN ENDO-1,6-BETA-GLUCOSIDASE B"/>
    <property type="match status" value="1"/>
</dbReference>
<dbReference type="InterPro" id="IPR050386">
    <property type="entry name" value="Glycosyl_hydrolase_5"/>
</dbReference>
<dbReference type="Proteomes" id="UP000559626">
    <property type="component" value="Unassembled WGS sequence"/>
</dbReference>
<dbReference type="CDD" id="cd23342">
    <property type="entry name" value="beta-trefoil_FSCN_ZgPorA-like"/>
    <property type="match status" value="1"/>
</dbReference>
<dbReference type="Pfam" id="PF00150">
    <property type="entry name" value="Cellulase"/>
    <property type="match status" value="1"/>
</dbReference>
<feature type="domain" description="Glycoside hydrolase family 5" evidence="3">
    <location>
        <begin position="92"/>
        <end position="399"/>
    </location>
</feature>
<dbReference type="InterPro" id="IPR026444">
    <property type="entry name" value="Secre_tail"/>
</dbReference>
<evidence type="ECO:0000313" key="6">
    <source>
        <dbReference type="Proteomes" id="UP000559626"/>
    </source>
</evidence>
<evidence type="ECO:0000256" key="2">
    <source>
        <dbReference type="ARBA" id="ARBA00023295"/>
    </source>
</evidence>
<dbReference type="GO" id="GO:0008422">
    <property type="term" value="F:beta-glucosidase activity"/>
    <property type="evidence" value="ECO:0007669"/>
    <property type="project" value="TreeGrafter"/>
</dbReference>
<feature type="domain" description="Secretion system C-terminal sorting" evidence="4">
    <location>
        <begin position="609"/>
        <end position="672"/>
    </location>
</feature>
<dbReference type="AlphaFoldDB" id="A0A7Y0FP05"/>
<evidence type="ECO:0000256" key="1">
    <source>
        <dbReference type="ARBA" id="ARBA00022801"/>
    </source>
</evidence>
<keyword evidence="6" id="KW-1185">Reference proteome</keyword>
<keyword evidence="1 5" id="KW-0378">Hydrolase</keyword>
<evidence type="ECO:0000259" key="4">
    <source>
        <dbReference type="Pfam" id="PF18962"/>
    </source>
</evidence>
<dbReference type="InterPro" id="IPR017853">
    <property type="entry name" value="GH"/>
</dbReference>
<proteinExistence type="predicted"/>
<accession>A0A7Y0FP05</accession>
<keyword evidence="2" id="KW-0326">Glycosidase</keyword>
<dbReference type="Pfam" id="PF18962">
    <property type="entry name" value="Por_Secre_tail"/>
    <property type="match status" value="1"/>
</dbReference>
<evidence type="ECO:0000313" key="5">
    <source>
        <dbReference type="EMBL" id="NML67527.1"/>
    </source>
</evidence>
<dbReference type="GO" id="GO:0009986">
    <property type="term" value="C:cell surface"/>
    <property type="evidence" value="ECO:0007669"/>
    <property type="project" value="TreeGrafter"/>
</dbReference>
<dbReference type="RefSeq" id="WP_169533185.1">
    <property type="nucleotide sequence ID" value="NZ_JABBGH010000003.1"/>
</dbReference>
<protein>
    <submittedName>
        <fullName evidence="5">Cellulase family glycosylhydrolase</fullName>
    </submittedName>
</protein>
<organism evidence="5 6">
    <name type="scientific">Hymenobacter polaris</name>
    <dbReference type="NCBI Taxonomy" id="2682546"/>
    <lineage>
        <taxon>Bacteria</taxon>
        <taxon>Pseudomonadati</taxon>
        <taxon>Bacteroidota</taxon>
        <taxon>Cytophagia</taxon>
        <taxon>Cytophagales</taxon>
        <taxon>Hymenobacteraceae</taxon>
        <taxon>Hymenobacter</taxon>
    </lineage>
</organism>
<comment type="caution">
    <text evidence="5">The sequence shown here is derived from an EMBL/GenBank/DDBJ whole genome shotgun (WGS) entry which is preliminary data.</text>
</comment>
<dbReference type="GO" id="GO:0009251">
    <property type="term" value="P:glucan catabolic process"/>
    <property type="evidence" value="ECO:0007669"/>
    <property type="project" value="TreeGrafter"/>
</dbReference>
<dbReference type="GO" id="GO:0005576">
    <property type="term" value="C:extracellular region"/>
    <property type="evidence" value="ECO:0007669"/>
    <property type="project" value="TreeGrafter"/>
</dbReference>
<dbReference type="InterPro" id="IPR008999">
    <property type="entry name" value="Actin-crosslinking"/>
</dbReference>
<dbReference type="PANTHER" id="PTHR31297:SF13">
    <property type="entry name" value="PUTATIVE-RELATED"/>
    <property type="match status" value="1"/>
</dbReference>